<dbReference type="InterPro" id="IPR036667">
    <property type="entry name" value="PTS_IIB_sorbose-sp_sf"/>
</dbReference>
<dbReference type="SUPFAM" id="SSF52728">
    <property type="entry name" value="PTS IIb component"/>
    <property type="match status" value="1"/>
</dbReference>
<keyword evidence="6" id="KW-0598">Phosphotransferase system</keyword>
<comment type="subcellular location">
    <subcellularLocation>
        <location evidence="1">Cytoplasm</location>
    </subcellularLocation>
</comment>
<dbReference type="PROSITE" id="PS51101">
    <property type="entry name" value="PTS_EIIB_TYPE_4"/>
    <property type="match status" value="1"/>
</dbReference>
<evidence type="ECO:0000256" key="2">
    <source>
        <dbReference type="ARBA" id="ARBA00022448"/>
    </source>
</evidence>
<keyword evidence="4 9" id="KW-0762">Sugar transport</keyword>
<name>A0ABV1G6W0_9FIRM</name>
<evidence type="ECO:0000256" key="7">
    <source>
        <dbReference type="ARBA" id="ARBA00022777"/>
    </source>
</evidence>
<organism evidence="9 10">
    <name type="scientific">Faecousia intestinalis</name>
    <dbReference type="NCBI Taxonomy" id="3133167"/>
    <lineage>
        <taxon>Bacteria</taxon>
        <taxon>Bacillati</taxon>
        <taxon>Bacillota</taxon>
        <taxon>Clostridia</taxon>
        <taxon>Eubacteriales</taxon>
        <taxon>Oscillospiraceae</taxon>
        <taxon>Faecousia</taxon>
    </lineage>
</organism>
<evidence type="ECO:0000256" key="5">
    <source>
        <dbReference type="ARBA" id="ARBA00022679"/>
    </source>
</evidence>
<evidence type="ECO:0000313" key="9">
    <source>
        <dbReference type="EMBL" id="MEQ2511148.1"/>
    </source>
</evidence>
<feature type="domain" description="PTS EIIB type-4" evidence="8">
    <location>
        <begin position="1"/>
        <end position="159"/>
    </location>
</feature>
<evidence type="ECO:0000256" key="6">
    <source>
        <dbReference type="ARBA" id="ARBA00022683"/>
    </source>
</evidence>
<evidence type="ECO:0000256" key="1">
    <source>
        <dbReference type="ARBA" id="ARBA00004496"/>
    </source>
</evidence>
<evidence type="ECO:0000259" key="8">
    <source>
        <dbReference type="PROSITE" id="PS51101"/>
    </source>
</evidence>
<comment type="caution">
    <text evidence="9">The sequence shown here is derived from an EMBL/GenBank/DDBJ whole genome shotgun (WGS) entry which is preliminary data.</text>
</comment>
<dbReference type="EC" id="2.7.1.-" evidence="9"/>
<accession>A0ABV1G6W0</accession>
<evidence type="ECO:0000256" key="3">
    <source>
        <dbReference type="ARBA" id="ARBA00022490"/>
    </source>
</evidence>
<evidence type="ECO:0000256" key="4">
    <source>
        <dbReference type="ARBA" id="ARBA00022597"/>
    </source>
</evidence>
<dbReference type="Gene3D" id="3.40.35.10">
    <property type="entry name" value="Phosphotransferase system, sorbose subfamily IIB component"/>
    <property type="match status" value="1"/>
</dbReference>
<dbReference type="Proteomes" id="UP001491552">
    <property type="component" value="Unassembled WGS sequence"/>
</dbReference>
<dbReference type="InterPro" id="IPR004720">
    <property type="entry name" value="PTS_IIB_sorbose-sp"/>
</dbReference>
<keyword evidence="7" id="KW-0418">Kinase</keyword>
<dbReference type="Pfam" id="PF03830">
    <property type="entry name" value="PTSIIB_sorb"/>
    <property type="match status" value="1"/>
</dbReference>
<dbReference type="EMBL" id="JBBMFF010000217">
    <property type="protein sequence ID" value="MEQ2511148.1"/>
    <property type="molecule type" value="Genomic_DNA"/>
</dbReference>
<evidence type="ECO:0000313" key="10">
    <source>
        <dbReference type="Proteomes" id="UP001491552"/>
    </source>
</evidence>
<keyword evidence="3" id="KW-0963">Cytoplasm</keyword>
<dbReference type="RefSeq" id="WP_349135860.1">
    <property type="nucleotide sequence ID" value="NZ_JBBMFF010000217.1"/>
</dbReference>
<dbReference type="GO" id="GO:0016740">
    <property type="term" value="F:transferase activity"/>
    <property type="evidence" value="ECO:0007669"/>
    <property type="project" value="UniProtKB-KW"/>
</dbReference>
<protein>
    <submittedName>
        <fullName evidence="9">PTS sugar transporter subunit IIB</fullName>
        <ecNumber evidence="9">2.7.1.-</ecNumber>
    </submittedName>
</protein>
<proteinExistence type="predicted"/>
<keyword evidence="2" id="KW-0813">Transport</keyword>
<keyword evidence="10" id="KW-1185">Reference proteome</keyword>
<keyword evidence="5 9" id="KW-0808">Transferase</keyword>
<reference evidence="9 10" key="1">
    <citation type="submission" date="2024-03" db="EMBL/GenBank/DDBJ databases">
        <title>Human intestinal bacterial collection.</title>
        <authorList>
            <person name="Pauvert C."/>
            <person name="Hitch T.C.A."/>
            <person name="Clavel T."/>
        </authorList>
    </citation>
    <scope>NUCLEOTIDE SEQUENCE [LARGE SCALE GENOMIC DNA]</scope>
    <source>
        <strain evidence="9 10">CLA-AA-H192</strain>
    </source>
</reference>
<sequence>MRNVVLTRVDERLIHGQVMTSWLKLCNANVILIIDAGSASNAFLKRILFAAAPKVVELQVMNEADAAAYLKEDSPAGEKVLVLSKTPQPLLAMVRSGIEIKEIILGNMGGAPGRKHFNKSISASADEIQAFRDLVDAGVYVYCQMVPSDAKEDVKKLLK</sequence>
<gene>
    <name evidence="9" type="ORF">WMO66_07805</name>
</gene>